<proteinExistence type="predicted"/>
<evidence type="ECO:0000259" key="1">
    <source>
        <dbReference type="Pfam" id="PF13635"/>
    </source>
</evidence>
<evidence type="ECO:0000313" key="2">
    <source>
        <dbReference type="EMBL" id="GAG82980.1"/>
    </source>
</evidence>
<organism evidence="2">
    <name type="scientific">marine sediment metagenome</name>
    <dbReference type="NCBI Taxonomy" id="412755"/>
    <lineage>
        <taxon>unclassified sequences</taxon>
        <taxon>metagenomes</taxon>
        <taxon>ecological metagenomes</taxon>
    </lineage>
</organism>
<dbReference type="AlphaFoldDB" id="X1AKC2"/>
<comment type="caution">
    <text evidence="2">The sequence shown here is derived from an EMBL/GenBank/DDBJ whole genome shotgun (WGS) entry which is preliminary data.</text>
</comment>
<feature type="domain" description="DUF4143" evidence="1">
    <location>
        <begin position="1"/>
        <end position="52"/>
    </location>
</feature>
<dbReference type="InterPro" id="IPR011335">
    <property type="entry name" value="Restrct_endonuc-II-like"/>
</dbReference>
<name>X1AKC2_9ZZZZ</name>
<protein>
    <recommendedName>
        <fullName evidence="1">DUF4143 domain-containing protein</fullName>
    </recommendedName>
</protein>
<dbReference type="PANTHER" id="PTHR43566">
    <property type="entry name" value="CONSERVED PROTEIN"/>
    <property type="match status" value="1"/>
</dbReference>
<dbReference type="InterPro" id="IPR025420">
    <property type="entry name" value="DUF4143"/>
</dbReference>
<dbReference type="Pfam" id="PF13635">
    <property type="entry name" value="DUF4143"/>
    <property type="match status" value="1"/>
</dbReference>
<reference evidence="2" key="1">
    <citation type="journal article" date="2014" name="Front. Microbiol.">
        <title>High frequency of phylogenetically diverse reductive dehalogenase-homologous genes in deep subseafloor sedimentary metagenomes.</title>
        <authorList>
            <person name="Kawai M."/>
            <person name="Futagami T."/>
            <person name="Toyoda A."/>
            <person name="Takaki Y."/>
            <person name="Nishi S."/>
            <person name="Hori S."/>
            <person name="Arai W."/>
            <person name="Tsubouchi T."/>
            <person name="Morono Y."/>
            <person name="Uchiyama I."/>
            <person name="Ito T."/>
            <person name="Fujiyama A."/>
            <person name="Inagaki F."/>
            <person name="Takami H."/>
        </authorList>
    </citation>
    <scope>NUCLEOTIDE SEQUENCE</scope>
    <source>
        <strain evidence="2">Expedition CK06-06</strain>
    </source>
</reference>
<dbReference type="SUPFAM" id="SSF52980">
    <property type="entry name" value="Restriction endonuclease-like"/>
    <property type="match status" value="1"/>
</dbReference>
<dbReference type="EMBL" id="BART01017868">
    <property type="protein sequence ID" value="GAG82980.1"/>
    <property type="molecule type" value="Genomic_DNA"/>
</dbReference>
<gene>
    <name evidence="2" type="ORF">S01H4_33864</name>
</gene>
<accession>X1AKC2</accession>
<sequence length="104" mass="12451">MFENFVLAELEKRRKLGFIKTDRFFYYKTKAGREIDLIFESENQLYAIEIKSTQNPSKRDINNLIEFEKQLKRPVQKYLFYSGTEYSQINQVHLLPVACLHRGI</sequence>
<dbReference type="PANTHER" id="PTHR43566:SF2">
    <property type="entry name" value="DUF4143 DOMAIN-CONTAINING PROTEIN"/>
    <property type="match status" value="1"/>
</dbReference>